<name>A0ABS5YXA6_9ACTN</name>
<dbReference type="Gene3D" id="3.30.9.10">
    <property type="entry name" value="D-Amino Acid Oxidase, subunit A, domain 2"/>
    <property type="match status" value="1"/>
</dbReference>
<evidence type="ECO:0000313" key="3">
    <source>
        <dbReference type="EMBL" id="MBU2668079.1"/>
    </source>
</evidence>
<comment type="caution">
    <text evidence="3">The sequence shown here is derived from an EMBL/GenBank/DDBJ whole genome shotgun (WGS) entry which is preliminary data.</text>
</comment>
<dbReference type="SUPFAM" id="SSF51905">
    <property type="entry name" value="FAD/NAD(P)-binding domain"/>
    <property type="match status" value="1"/>
</dbReference>
<evidence type="ECO:0000313" key="4">
    <source>
        <dbReference type="Proteomes" id="UP001519654"/>
    </source>
</evidence>
<gene>
    <name evidence="3" type="ORF">KOI35_31675</name>
</gene>
<dbReference type="EMBL" id="JAHKKG010000010">
    <property type="protein sequence ID" value="MBU2668079.1"/>
    <property type="molecule type" value="Genomic_DNA"/>
</dbReference>
<protein>
    <submittedName>
        <fullName evidence="3">FAD-binding oxidoreductase</fullName>
    </submittedName>
</protein>
<dbReference type="Pfam" id="PF01266">
    <property type="entry name" value="DAO"/>
    <property type="match status" value="1"/>
</dbReference>
<proteinExistence type="predicted"/>
<organism evidence="3 4">
    <name type="scientific">Paractinoplanes bogorensis</name>
    <dbReference type="NCBI Taxonomy" id="1610840"/>
    <lineage>
        <taxon>Bacteria</taxon>
        <taxon>Bacillati</taxon>
        <taxon>Actinomycetota</taxon>
        <taxon>Actinomycetes</taxon>
        <taxon>Micromonosporales</taxon>
        <taxon>Micromonosporaceae</taxon>
        <taxon>Paractinoplanes</taxon>
    </lineage>
</organism>
<sequence length="380" mass="40444">MAPRIVIVGAGVAGLTTALELRRRTTSAITVLDRGGPGFGSSSRSAGVVETQYMSATDIATRSFGLRYFEDFATRYGTTLVRDGYLRLGATEADLDRFRDSVALQAELGITGPAVLTRAEVERRWPRLRLDGRAGALYGPADGHVDSYEFCLRAAAVLVSQGVTLRSGVTVTAADHDSSGWILRTTAGPIGADLVINAAGPWATQLGELLGAPVPVENQLRPKVKLTHTEALDQLVPFVMDYVPGSGTDGVYFRSETPHELFVGIHTEENLEDPYDPDALLPEAPAAFVERALSLLPERLRVPAGLEVGPTWTGLYPMTPDGNPIAGPHPADPTVGLVIGGGGNGVQLAPAMARHLVDQMEGAEPTFPDLDWSLTRKDLA</sequence>
<evidence type="ECO:0000256" key="1">
    <source>
        <dbReference type="ARBA" id="ARBA00023002"/>
    </source>
</evidence>
<evidence type="ECO:0000259" key="2">
    <source>
        <dbReference type="Pfam" id="PF01266"/>
    </source>
</evidence>
<dbReference type="PANTHER" id="PTHR13847:SF287">
    <property type="entry name" value="FAD-DEPENDENT OXIDOREDUCTASE DOMAIN-CONTAINING PROTEIN 1"/>
    <property type="match status" value="1"/>
</dbReference>
<dbReference type="RefSeq" id="WP_215792326.1">
    <property type="nucleotide sequence ID" value="NZ_JAHKKG010000010.1"/>
</dbReference>
<dbReference type="InterPro" id="IPR006076">
    <property type="entry name" value="FAD-dep_OxRdtase"/>
</dbReference>
<dbReference type="PANTHER" id="PTHR13847">
    <property type="entry name" value="SARCOSINE DEHYDROGENASE-RELATED"/>
    <property type="match status" value="1"/>
</dbReference>
<keyword evidence="4" id="KW-1185">Reference proteome</keyword>
<keyword evidence="1" id="KW-0560">Oxidoreductase</keyword>
<feature type="domain" description="FAD dependent oxidoreductase" evidence="2">
    <location>
        <begin position="4"/>
        <end position="358"/>
    </location>
</feature>
<dbReference type="InterPro" id="IPR036188">
    <property type="entry name" value="FAD/NAD-bd_sf"/>
</dbReference>
<dbReference type="Gene3D" id="3.50.50.60">
    <property type="entry name" value="FAD/NAD(P)-binding domain"/>
    <property type="match status" value="1"/>
</dbReference>
<dbReference type="Proteomes" id="UP001519654">
    <property type="component" value="Unassembled WGS sequence"/>
</dbReference>
<reference evidence="3 4" key="1">
    <citation type="submission" date="2021-06" db="EMBL/GenBank/DDBJ databases">
        <title>Actinoplanes lichenicola sp. nov., and Actinoplanes ovalisporus sp. nov., isolated from lichen in Thailand.</title>
        <authorList>
            <person name="Saeng-In P."/>
            <person name="Kanchanasin P."/>
            <person name="Yuki M."/>
            <person name="Kudo T."/>
            <person name="Ohkuma M."/>
            <person name="Phongsopitanun W."/>
            <person name="Tanasupawat S."/>
        </authorList>
    </citation>
    <scope>NUCLEOTIDE SEQUENCE [LARGE SCALE GENOMIC DNA]</scope>
    <source>
        <strain evidence="3 4">NBRC 110975</strain>
    </source>
</reference>
<accession>A0ABS5YXA6</accession>